<dbReference type="GO" id="GO:0046872">
    <property type="term" value="F:metal ion binding"/>
    <property type="evidence" value="ECO:0007669"/>
    <property type="project" value="UniProtKB-KW"/>
</dbReference>
<dbReference type="PROSITE" id="PS01228">
    <property type="entry name" value="COF_1"/>
    <property type="match status" value="1"/>
</dbReference>
<dbReference type="EMBL" id="FQWX01000048">
    <property type="protein sequence ID" value="SHH43200.1"/>
    <property type="molecule type" value="Genomic_DNA"/>
</dbReference>
<dbReference type="Proteomes" id="UP000243255">
    <property type="component" value="Unassembled WGS sequence"/>
</dbReference>
<evidence type="ECO:0000256" key="2">
    <source>
        <dbReference type="PIRSR" id="PIRSR000915-1"/>
    </source>
</evidence>
<dbReference type="InterPro" id="IPR036412">
    <property type="entry name" value="HAD-like_sf"/>
</dbReference>
<feature type="active site" description="Proton donor" evidence="2">
    <location>
        <position position="17"/>
    </location>
</feature>
<keyword evidence="5" id="KW-0378">Hydrolase</keyword>
<evidence type="ECO:0000313" key="6">
    <source>
        <dbReference type="Proteomes" id="UP000243255"/>
    </source>
</evidence>
<gene>
    <name evidence="5" type="ORF">SAMN04488530_14814</name>
</gene>
<organism evidence="5 6">
    <name type="scientific">Asaccharospora irregularis DSM 2635</name>
    <dbReference type="NCBI Taxonomy" id="1121321"/>
    <lineage>
        <taxon>Bacteria</taxon>
        <taxon>Bacillati</taxon>
        <taxon>Bacillota</taxon>
        <taxon>Clostridia</taxon>
        <taxon>Peptostreptococcales</taxon>
        <taxon>Peptostreptococcaceae</taxon>
        <taxon>Asaccharospora</taxon>
    </lineage>
</organism>
<feature type="binding site" evidence="3">
    <location>
        <position position="189"/>
    </location>
    <ligand>
        <name>substrate</name>
    </ligand>
</feature>
<dbReference type="OrthoDB" id="9810449at2"/>
<feature type="binding site" evidence="4">
    <location>
        <position position="15"/>
    </location>
    <ligand>
        <name>Mg(2+)</name>
        <dbReference type="ChEBI" id="CHEBI:18420"/>
    </ligand>
</feature>
<dbReference type="InterPro" id="IPR023214">
    <property type="entry name" value="HAD_sf"/>
</dbReference>
<keyword evidence="6" id="KW-1185">Reference proteome</keyword>
<evidence type="ECO:0000256" key="4">
    <source>
        <dbReference type="PIRSR" id="PIRSR000915-3"/>
    </source>
</evidence>
<comment type="cofactor">
    <cofactor evidence="4">
        <name>Mg(2+)</name>
        <dbReference type="ChEBI" id="CHEBI:18420"/>
    </cofactor>
    <text evidence="4">Divalent metal ions. Mg(2+) is the most effective.</text>
</comment>
<evidence type="ECO:0000256" key="3">
    <source>
        <dbReference type="PIRSR" id="PIRSR000915-2"/>
    </source>
</evidence>
<dbReference type="PIRSF" id="PIRSF000915">
    <property type="entry name" value="PGP-type_phosphatase"/>
    <property type="match status" value="1"/>
</dbReference>
<evidence type="ECO:0000256" key="1">
    <source>
        <dbReference type="PIRNR" id="PIRNR000915"/>
    </source>
</evidence>
<dbReference type="STRING" id="1121321.SAMN04488530_14814"/>
<keyword evidence="1 4" id="KW-0460">Magnesium</keyword>
<dbReference type="GO" id="GO:0016791">
    <property type="term" value="F:phosphatase activity"/>
    <property type="evidence" value="ECO:0007669"/>
    <property type="project" value="TreeGrafter"/>
</dbReference>
<keyword evidence="1 4" id="KW-0479">Metal-binding</keyword>
<dbReference type="AlphaFoldDB" id="A0A1M5SXY4"/>
<accession>A0A1M5SXY4</accession>
<sequence>MTNDKLKQKKLFLLDMDGTIYLDSILFEYSLDFLNYVKSIGGKYVFLTNNSSKSINDYINKLNKLSIEVDSSNFMTSSQATSLHLRQNYKNEKVYVLGTESFKKELREDGLNITDEYSEEIDCLLVGFDTELKYSKLDDACRILINDVDYLATNPDLVCPTSFGFIPDCGSICNMLETATGKTPEYIGKPKPTMVELAMQANGFSHEETIVIGDRLYTDIACGINAGVSTGVVLTGETKSEHLADSEFRPDYVFENIGQLYKMLIE</sequence>
<dbReference type="Gene3D" id="3.40.50.1000">
    <property type="entry name" value="HAD superfamily/HAD-like"/>
    <property type="match status" value="2"/>
</dbReference>
<evidence type="ECO:0000313" key="5">
    <source>
        <dbReference type="EMBL" id="SHH43200.1"/>
    </source>
</evidence>
<comment type="similarity">
    <text evidence="1">Belongs to the HAD-like hydrolase superfamily. NagD family.</text>
</comment>
<dbReference type="EC" id="3.1.3.-" evidence="1"/>
<dbReference type="NCBIfam" id="TIGR01460">
    <property type="entry name" value="HAD-SF-IIA"/>
    <property type="match status" value="1"/>
</dbReference>
<protein>
    <recommendedName>
        <fullName evidence="1">Acid sugar phosphatase</fullName>
        <ecNumber evidence="1">3.1.3.-</ecNumber>
    </recommendedName>
</protein>
<dbReference type="Pfam" id="PF13242">
    <property type="entry name" value="Hydrolase_like"/>
    <property type="match status" value="1"/>
</dbReference>
<dbReference type="GO" id="GO:0005737">
    <property type="term" value="C:cytoplasm"/>
    <property type="evidence" value="ECO:0007669"/>
    <property type="project" value="TreeGrafter"/>
</dbReference>
<dbReference type="InterPro" id="IPR006357">
    <property type="entry name" value="HAD-SF_hydro_IIA"/>
</dbReference>
<feature type="binding site" evidence="4">
    <location>
        <position position="214"/>
    </location>
    <ligand>
        <name>Mg(2+)</name>
        <dbReference type="ChEBI" id="CHEBI:18420"/>
    </ligand>
</feature>
<dbReference type="RefSeq" id="WP_073127591.1">
    <property type="nucleotide sequence ID" value="NZ_BAABCH010000072.1"/>
</dbReference>
<dbReference type="PANTHER" id="PTHR19288">
    <property type="entry name" value="4-NITROPHENYLPHOSPHATASE-RELATED"/>
    <property type="match status" value="1"/>
</dbReference>
<comment type="function">
    <text evidence="1">Catalyzes the dephosphorylation of 2-6 carbon acid sugars in vitro.</text>
</comment>
<proteinExistence type="inferred from homology"/>
<dbReference type="SUPFAM" id="SSF56784">
    <property type="entry name" value="HAD-like"/>
    <property type="match status" value="1"/>
</dbReference>
<feature type="active site" description="Nucleophile" evidence="2">
    <location>
        <position position="15"/>
    </location>
</feature>
<feature type="binding site" evidence="4">
    <location>
        <position position="17"/>
    </location>
    <ligand>
        <name>Mg(2+)</name>
        <dbReference type="ChEBI" id="CHEBI:18420"/>
    </ligand>
</feature>
<dbReference type="Pfam" id="PF13344">
    <property type="entry name" value="Hydrolase_6"/>
    <property type="match status" value="1"/>
</dbReference>
<reference evidence="6" key="1">
    <citation type="submission" date="2016-11" db="EMBL/GenBank/DDBJ databases">
        <authorList>
            <person name="Varghese N."/>
            <person name="Submissions S."/>
        </authorList>
    </citation>
    <scope>NUCLEOTIDE SEQUENCE [LARGE SCALE GENOMIC DNA]</scope>
    <source>
        <strain evidence="6">DSM 2635</strain>
    </source>
</reference>
<dbReference type="PANTHER" id="PTHR19288:SF46">
    <property type="entry name" value="HALOACID DEHALOGENASE-LIKE HYDROLASE DOMAIN-CONTAINING PROTEIN 2"/>
    <property type="match status" value="1"/>
</dbReference>
<name>A0A1M5SXY4_9FIRM</name>